<evidence type="ECO:0000313" key="3">
    <source>
        <dbReference type="Proteomes" id="UP000315439"/>
    </source>
</evidence>
<dbReference type="EMBL" id="VIKS01000008">
    <property type="protein sequence ID" value="TQV87363.1"/>
    <property type="molecule type" value="Genomic_DNA"/>
</dbReference>
<dbReference type="GO" id="GO:0016747">
    <property type="term" value="F:acyltransferase activity, transferring groups other than amino-acyl groups"/>
    <property type="evidence" value="ECO:0007669"/>
    <property type="project" value="InterPro"/>
</dbReference>
<dbReference type="SUPFAM" id="SSF55729">
    <property type="entry name" value="Acyl-CoA N-acyltransferases (Nat)"/>
    <property type="match status" value="1"/>
</dbReference>
<keyword evidence="2" id="KW-0808">Transferase</keyword>
<comment type="caution">
    <text evidence="2">The sequence shown here is derived from an EMBL/GenBank/DDBJ whole genome shotgun (WGS) entry which is preliminary data.</text>
</comment>
<dbReference type="CDD" id="cd04301">
    <property type="entry name" value="NAT_SF"/>
    <property type="match status" value="1"/>
</dbReference>
<sequence>MIISIATVEDLDAVNSIRADIYHDKTTDHEVRPEDSADSIMKTDRQITFIVTNDENISTGYITVHERSQFKPENEAEFELFVKRDFRGKGIGKMLLRAAIDYVSHHPTFDKLTLMVYKTSRAMGLYESFGFNTIGEINSKALEMYLDVKVGNSSSAHDIQN</sequence>
<dbReference type="InterPro" id="IPR050276">
    <property type="entry name" value="MshD_Acetyltransferase"/>
</dbReference>
<dbReference type="PROSITE" id="PS51186">
    <property type="entry name" value="GNAT"/>
    <property type="match status" value="1"/>
</dbReference>
<keyword evidence="3" id="KW-1185">Reference proteome</keyword>
<evidence type="ECO:0000259" key="1">
    <source>
        <dbReference type="PROSITE" id="PS51186"/>
    </source>
</evidence>
<accession>A0A545UD51</accession>
<reference evidence="2 3" key="1">
    <citation type="submission" date="2019-07" db="EMBL/GenBank/DDBJ databases">
        <title>Draft genome for Aliikangiella sp. M105.</title>
        <authorList>
            <person name="Wang G."/>
        </authorList>
    </citation>
    <scope>NUCLEOTIDE SEQUENCE [LARGE SCALE GENOMIC DNA]</scope>
    <source>
        <strain evidence="2 3">M105</strain>
    </source>
</reference>
<dbReference type="OrthoDB" id="9127144at2"/>
<dbReference type="AlphaFoldDB" id="A0A545UD51"/>
<dbReference type="Gene3D" id="3.40.630.30">
    <property type="match status" value="1"/>
</dbReference>
<dbReference type="InterPro" id="IPR016181">
    <property type="entry name" value="Acyl_CoA_acyltransferase"/>
</dbReference>
<name>A0A545UD51_9GAMM</name>
<dbReference type="PANTHER" id="PTHR43617">
    <property type="entry name" value="L-AMINO ACID N-ACETYLTRANSFERASE"/>
    <property type="match status" value="1"/>
</dbReference>
<dbReference type="PANTHER" id="PTHR43617:SF22">
    <property type="entry name" value="L-AMINO ACID N-ACETYLTRANSFERASE AAAT"/>
    <property type="match status" value="1"/>
</dbReference>
<proteinExistence type="predicted"/>
<dbReference type="Pfam" id="PF00583">
    <property type="entry name" value="Acetyltransf_1"/>
    <property type="match status" value="1"/>
</dbReference>
<evidence type="ECO:0000313" key="2">
    <source>
        <dbReference type="EMBL" id="TQV87363.1"/>
    </source>
</evidence>
<feature type="domain" description="N-acetyltransferase" evidence="1">
    <location>
        <begin position="1"/>
        <end position="149"/>
    </location>
</feature>
<organism evidence="2 3">
    <name type="scientific">Aliikangiella coralliicola</name>
    <dbReference type="NCBI Taxonomy" id="2592383"/>
    <lineage>
        <taxon>Bacteria</taxon>
        <taxon>Pseudomonadati</taxon>
        <taxon>Pseudomonadota</taxon>
        <taxon>Gammaproteobacteria</taxon>
        <taxon>Oceanospirillales</taxon>
        <taxon>Pleioneaceae</taxon>
        <taxon>Aliikangiella</taxon>
    </lineage>
</organism>
<dbReference type="InterPro" id="IPR000182">
    <property type="entry name" value="GNAT_dom"/>
</dbReference>
<gene>
    <name evidence="2" type="ORF">FLL46_13020</name>
</gene>
<dbReference type="RefSeq" id="WP_142894028.1">
    <property type="nucleotide sequence ID" value="NZ_ML660164.1"/>
</dbReference>
<protein>
    <submittedName>
        <fullName evidence="2">GNAT family N-acetyltransferase</fullName>
    </submittedName>
</protein>
<dbReference type="Proteomes" id="UP000315439">
    <property type="component" value="Unassembled WGS sequence"/>
</dbReference>